<feature type="non-terminal residue" evidence="7">
    <location>
        <position position="336"/>
    </location>
</feature>
<sequence>PCMPFVILPVDINASSLASIKPFLLQVITTVAFFHDTAKQQIMATDVMRQVSERMLIQGEKSMDLLQGLLVFLSWFNPHSFLPQNHTNFLHLAMALTVDLNIDRMPGLCEKVAMEAASKAHGIPQPAKTISNDERRAVIGIFYLTSQIFTSFRKVDTLKWTPWLTECVNVLIHAQEYGSDTFLVQLVQTQRIMHEVMSTEYDHAPVQFYAKSFLSDLDSIGSPSGDGTMATVRRLQYACTRTAIWERSFATLTANKVKENDLRQRLDGMWRCMEAVKAYIDVYMEMPPEDYLFVPFGVFAQFAYIFVVIIRASSITTDGWDVKALREYIDFSTLME</sequence>
<keyword evidence="2" id="KW-0805">Transcription regulation</keyword>
<feature type="transmembrane region" description="Helical" evidence="6">
    <location>
        <begin position="291"/>
        <end position="310"/>
    </location>
</feature>
<keyword evidence="4" id="KW-0804">Transcription</keyword>
<dbReference type="RefSeq" id="XP_033521074.1">
    <property type="nucleotide sequence ID" value="XM_033662740.1"/>
</dbReference>
<evidence type="ECO:0000256" key="2">
    <source>
        <dbReference type="ARBA" id="ARBA00023015"/>
    </source>
</evidence>
<evidence type="ECO:0000256" key="4">
    <source>
        <dbReference type="ARBA" id="ARBA00023163"/>
    </source>
</evidence>
<evidence type="ECO:0000256" key="1">
    <source>
        <dbReference type="ARBA" id="ARBA00004123"/>
    </source>
</evidence>
<keyword evidence="5" id="KW-0539">Nucleus</keyword>
<evidence type="ECO:0000313" key="7">
    <source>
        <dbReference type="EMBL" id="KAF2126682.1"/>
    </source>
</evidence>
<protein>
    <recommendedName>
        <fullName evidence="9">Transcription factor domain-containing protein</fullName>
    </recommendedName>
</protein>
<dbReference type="EMBL" id="ML977513">
    <property type="protein sequence ID" value="KAF2126682.1"/>
    <property type="molecule type" value="Genomic_DNA"/>
</dbReference>
<evidence type="ECO:0000313" key="8">
    <source>
        <dbReference type="Proteomes" id="UP000799771"/>
    </source>
</evidence>
<dbReference type="PANTHER" id="PTHR31845">
    <property type="entry name" value="FINGER DOMAIN PROTEIN, PUTATIVE-RELATED"/>
    <property type="match status" value="1"/>
</dbReference>
<dbReference type="AlphaFoldDB" id="A0A6A6A3U4"/>
<dbReference type="GO" id="GO:0000976">
    <property type="term" value="F:transcription cis-regulatory region binding"/>
    <property type="evidence" value="ECO:0007669"/>
    <property type="project" value="TreeGrafter"/>
</dbReference>
<name>A0A6A6A3U4_9PLEO</name>
<keyword evidence="6" id="KW-1133">Transmembrane helix</keyword>
<proteinExistence type="predicted"/>
<dbReference type="GO" id="GO:0000981">
    <property type="term" value="F:DNA-binding transcription factor activity, RNA polymerase II-specific"/>
    <property type="evidence" value="ECO:0007669"/>
    <property type="project" value="TreeGrafter"/>
</dbReference>
<reference evidence="7" key="1">
    <citation type="journal article" date="2020" name="Stud. Mycol.">
        <title>101 Dothideomycetes genomes: a test case for predicting lifestyles and emergence of pathogens.</title>
        <authorList>
            <person name="Haridas S."/>
            <person name="Albert R."/>
            <person name="Binder M."/>
            <person name="Bloem J."/>
            <person name="Labutti K."/>
            <person name="Salamov A."/>
            <person name="Andreopoulos B."/>
            <person name="Baker S."/>
            <person name="Barry K."/>
            <person name="Bills G."/>
            <person name="Bluhm B."/>
            <person name="Cannon C."/>
            <person name="Castanera R."/>
            <person name="Culley D."/>
            <person name="Daum C."/>
            <person name="Ezra D."/>
            <person name="Gonzalez J."/>
            <person name="Henrissat B."/>
            <person name="Kuo A."/>
            <person name="Liang C."/>
            <person name="Lipzen A."/>
            <person name="Lutzoni F."/>
            <person name="Magnuson J."/>
            <person name="Mondo S."/>
            <person name="Nolan M."/>
            <person name="Ohm R."/>
            <person name="Pangilinan J."/>
            <person name="Park H.-J."/>
            <person name="Ramirez L."/>
            <person name="Alfaro M."/>
            <person name="Sun H."/>
            <person name="Tritt A."/>
            <person name="Yoshinaga Y."/>
            <person name="Zwiers L.-H."/>
            <person name="Turgeon B."/>
            <person name="Goodwin S."/>
            <person name="Spatafora J."/>
            <person name="Crous P."/>
            <person name="Grigoriev I."/>
        </authorList>
    </citation>
    <scope>NUCLEOTIDE SEQUENCE</scope>
    <source>
        <strain evidence="7">CBS 119687</strain>
    </source>
</reference>
<keyword evidence="6" id="KW-0472">Membrane</keyword>
<evidence type="ECO:0000256" key="6">
    <source>
        <dbReference type="SAM" id="Phobius"/>
    </source>
</evidence>
<gene>
    <name evidence="7" type="ORF">P153DRAFT_253346</name>
</gene>
<dbReference type="GeneID" id="54403172"/>
<evidence type="ECO:0000256" key="3">
    <source>
        <dbReference type="ARBA" id="ARBA00023125"/>
    </source>
</evidence>
<organism evidence="7 8">
    <name type="scientific">Dothidotthia symphoricarpi CBS 119687</name>
    <dbReference type="NCBI Taxonomy" id="1392245"/>
    <lineage>
        <taxon>Eukaryota</taxon>
        <taxon>Fungi</taxon>
        <taxon>Dikarya</taxon>
        <taxon>Ascomycota</taxon>
        <taxon>Pezizomycotina</taxon>
        <taxon>Dothideomycetes</taxon>
        <taxon>Pleosporomycetidae</taxon>
        <taxon>Pleosporales</taxon>
        <taxon>Dothidotthiaceae</taxon>
        <taxon>Dothidotthia</taxon>
    </lineage>
</organism>
<accession>A0A6A6A3U4</accession>
<comment type="subcellular location">
    <subcellularLocation>
        <location evidence="1">Nucleus</location>
    </subcellularLocation>
</comment>
<keyword evidence="6" id="KW-0812">Transmembrane</keyword>
<dbReference type="GO" id="GO:0005634">
    <property type="term" value="C:nucleus"/>
    <property type="evidence" value="ECO:0007669"/>
    <property type="project" value="UniProtKB-SubCell"/>
</dbReference>
<evidence type="ECO:0000256" key="5">
    <source>
        <dbReference type="ARBA" id="ARBA00023242"/>
    </source>
</evidence>
<dbReference type="InterPro" id="IPR051089">
    <property type="entry name" value="prtT"/>
</dbReference>
<feature type="non-terminal residue" evidence="7">
    <location>
        <position position="1"/>
    </location>
</feature>
<dbReference type="Proteomes" id="UP000799771">
    <property type="component" value="Unassembled WGS sequence"/>
</dbReference>
<dbReference type="OrthoDB" id="5226580at2759"/>
<dbReference type="PANTHER" id="PTHR31845:SF10">
    <property type="entry name" value="ZN(II)2CYS6 TRANSCRIPTION FACTOR (EUROFUNG)"/>
    <property type="match status" value="1"/>
</dbReference>
<keyword evidence="3" id="KW-0238">DNA-binding</keyword>
<keyword evidence="8" id="KW-1185">Reference proteome</keyword>
<evidence type="ECO:0008006" key="9">
    <source>
        <dbReference type="Google" id="ProtNLM"/>
    </source>
</evidence>